<dbReference type="STRING" id="667015.Bacsa_2669"/>
<evidence type="ECO:0000256" key="1">
    <source>
        <dbReference type="SAM" id="MobiDB-lite"/>
    </source>
</evidence>
<protein>
    <submittedName>
        <fullName evidence="2">Uncharacterized protein</fullName>
    </submittedName>
</protein>
<proteinExistence type="predicted"/>
<feature type="compositionally biased region" description="Polar residues" evidence="1">
    <location>
        <begin position="217"/>
        <end position="228"/>
    </location>
</feature>
<gene>
    <name evidence="2" type="ordered locus">Bacsa_2669</name>
</gene>
<dbReference type="HOGENOM" id="CLU_091980_0_0_10"/>
<evidence type="ECO:0000313" key="2">
    <source>
        <dbReference type="EMBL" id="ADY37202.1"/>
    </source>
</evidence>
<sequence>MKKNILKGLLCLTLGIASLPFSSCKDDGYPPITLTSVSSETPSLEENILEIPLFSEGVSFYITGGNGSYIIEAPDTDKIDYRYDGNQLTILPKALGTASLTISDRAGNHTTLQVNVSYPETTYEVSEVSGIARGGGLTQDETLDIQHAIVANAFVQAGGKYVFTYTNESHTEGMVTLYADGTGANERHGIFTQTAQDNGDLRIHIELTGGTEYDLTLSDSSDPGTESGTAPGRFMRQDVTGTYRASYPELEEAYCLQYIPGETL</sequence>
<accession>F0QZT2</accession>
<keyword evidence="3" id="KW-1185">Reference proteome</keyword>
<dbReference type="KEGG" id="bsa:Bacsa_2669"/>
<evidence type="ECO:0000313" key="3">
    <source>
        <dbReference type="Proteomes" id="UP000007486"/>
    </source>
</evidence>
<dbReference type="Proteomes" id="UP000007486">
    <property type="component" value="Chromosome"/>
</dbReference>
<organism evidence="2 3">
    <name type="scientific">Phocaeicola salanitronis (strain DSM 18170 / JCM 13657 / CCUG 60908 / BL78)</name>
    <name type="common">Bacteroides salanitronis</name>
    <dbReference type="NCBI Taxonomy" id="667015"/>
    <lineage>
        <taxon>Bacteria</taxon>
        <taxon>Pseudomonadati</taxon>
        <taxon>Bacteroidota</taxon>
        <taxon>Bacteroidia</taxon>
        <taxon>Bacteroidales</taxon>
        <taxon>Bacteroidaceae</taxon>
        <taxon>Phocaeicola</taxon>
    </lineage>
</organism>
<reference evidence="2 3" key="1">
    <citation type="journal article" date="2011" name="Stand. Genomic Sci.">
        <title>Complete genome sequence of Bacteroides salanitronis type strain (BL78).</title>
        <authorList>
            <person name="Gronow S."/>
            <person name="Held B."/>
            <person name="Lucas S."/>
            <person name="Lapidus A."/>
            <person name="Del Rio T.G."/>
            <person name="Nolan M."/>
            <person name="Tice H."/>
            <person name="Deshpande S."/>
            <person name="Cheng J.F."/>
            <person name="Pitluck S."/>
            <person name="Liolios K."/>
            <person name="Pagani I."/>
            <person name="Ivanova N."/>
            <person name="Mavromatis K."/>
            <person name="Pati A."/>
            <person name="Tapia R."/>
            <person name="Han C."/>
            <person name="Goodwin L."/>
            <person name="Chen A."/>
            <person name="Palaniappan K."/>
            <person name="Land M."/>
            <person name="Hauser L."/>
            <person name="Chang Y.J."/>
            <person name="Jeffries C.D."/>
            <person name="Brambilla E.M."/>
            <person name="Rohde M."/>
            <person name="Goker M."/>
            <person name="Detter J.C."/>
            <person name="Woyke T."/>
            <person name="Bristow J."/>
            <person name="Markowitz V."/>
            <person name="Hugenholtz P."/>
            <person name="Kyrpides N.C."/>
            <person name="Klenk H.P."/>
            <person name="Eisen J.A."/>
        </authorList>
    </citation>
    <scope>NUCLEOTIDE SEQUENCE [LARGE SCALE GENOMIC DNA]</scope>
    <source>
        <strain evidence="2 3">DSM 18170</strain>
    </source>
</reference>
<feature type="region of interest" description="Disordered" evidence="1">
    <location>
        <begin position="216"/>
        <end position="235"/>
    </location>
</feature>
<dbReference type="eggNOG" id="ENOG5032K5Y">
    <property type="taxonomic scope" value="Bacteria"/>
</dbReference>
<name>F0QZT2_PHOSB</name>
<dbReference type="EMBL" id="CP002530">
    <property type="protein sequence ID" value="ADY37202.1"/>
    <property type="molecule type" value="Genomic_DNA"/>
</dbReference>
<dbReference type="AlphaFoldDB" id="F0QZT2"/>